<evidence type="ECO:0000256" key="4">
    <source>
        <dbReference type="ARBA" id="ARBA00014880"/>
    </source>
</evidence>
<evidence type="ECO:0000256" key="5">
    <source>
        <dbReference type="ARBA" id="ARBA00022490"/>
    </source>
</evidence>
<protein>
    <recommendedName>
        <fullName evidence="4">COP9 signalosome complex subunit 5</fullName>
    </recommendedName>
</protein>
<sequence>MYYHNSYKIIQENYLKRVSQVPDCFSLYDFSELVYISSLGLFKMLRHTKAGIPLEVMGLMLGEYTSNFACIFVKDIFAMPQTGTGISVEAIDPIFQTKMLEMLRQSGMSDITIGWYHSHPGFGCWLSGVDINTQQNFEYLNQRSIAIVIDPIQSTQDKIIIEAFRSYPAYATNQQTRDLTCVRNLIDNLMMIKDEHGLNKYYYSLNIVFKITNLEHCIFSSLYEKMWTKKNLTSTLVDNFQSKIHLYIYEKIILLLKKFIFNKILLYNVLNMKFIRRIESIGINLKSKFRLMVIKIILVCIKKTVIHKNYV</sequence>
<dbReference type="AlphaFoldDB" id="F2HHI1"/>
<evidence type="ECO:0000256" key="6">
    <source>
        <dbReference type="ARBA" id="ARBA00022670"/>
    </source>
</evidence>
<evidence type="ECO:0000256" key="9">
    <source>
        <dbReference type="ARBA" id="ARBA00022801"/>
    </source>
</evidence>
<evidence type="ECO:0000313" key="14">
    <source>
        <dbReference type="EMBL" id="AEA38777.1"/>
    </source>
</evidence>
<evidence type="ECO:0000313" key="15">
    <source>
        <dbReference type="Proteomes" id="UP000243423"/>
    </source>
</evidence>
<evidence type="ECO:0000256" key="3">
    <source>
        <dbReference type="ARBA" id="ARBA00006008"/>
    </source>
</evidence>
<dbReference type="GO" id="GO:0008237">
    <property type="term" value="F:metallopeptidase activity"/>
    <property type="evidence" value="ECO:0007669"/>
    <property type="project" value="UniProtKB-KW"/>
</dbReference>
<dbReference type="FunFam" id="3.40.140.10:FF:000203">
    <property type="entry name" value="COP9 signalosome complex subunit 5"/>
    <property type="match status" value="1"/>
</dbReference>
<keyword evidence="10" id="KW-0862">Zinc</keyword>
<dbReference type="InterPro" id="IPR050242">
    <property type="entry name" value="JAMM_MPN+_peptidase_M67A"/>
</dbReference>
<evidence type="ECO:0000256" key="7">
    <source>
        <dbReference type="ARBA" id="ARBA00022723"/>
    </source>
</evidence>
<dbReference type="Gene3D" id="3.40.140.10">
    <property type="entry name" value="Cytidine Deaminase, domain 2"/>
    <property type="match status" value="1"/>
</dbReference>
<evidence type="ECO:0000256" key="10">
    <source>
        <dbReference type="ARBA" id="ARBA00022833"/>
    </source>
</evidence>
<evidence type="ECO:0000256" key="11">
    <source>
        <dbReference type="ARBA" id="ARBA00023049"/>
    </source>
</evidence>
<evidence type="ECO:0000256" key="12">
    <source>
        <dbReference type="ARBA" id="ARBA00023242"/>
    </source>
</evidence>
<reference evidence="14 15" key="1">
    <citation type="journal article" date="2011" name="Genome Biol. Evol.">
        <title>Complete nucleomorph genome sequence of the nonphotosynthetic alga Cryptomonas paramecium reveals a core nucleomorph gene set.</title>
        <authorList>
            <person name="Tanifuji G."/>
            <person name="Onodera N.T."/>
            <person name="Wheeler T.J."/>
            <person name="Dlutek M."/>
            <person name="Donaher N."/>
            <person name="Archibald J.M."/>
        </authorList>
    </citation>
    <scope>NUCLEOTIDE SEQUENCE [LARGE SCALE GENOMIC DNA]</scope>
    <source>
        <strain evidence="14 15">CCAP977/2A</strain>
    </source>
</reference>
<keyword evidence="11" id="KW-0482">Metalloprotease</keyword>
<keyword evidence="6" id="KW-0645">Protease</keyword>
<dbReference type="Proteomes" id="UP000243423">
    <property type="component" value="Nucleomorph 1"/>
</dbReference>
<dbReference type="InterPro" id="IPR037518">
    <property type="entry name" value="MPN"/>
</dbReference>
<dbReference type="GO" id="GO:0006508">
    <property type="term" value="P:proteolysis"/>
    <property type="evidence" value="ECO:0007669"/>
    <property type="project" value="UniProtKB-KW"/>
</dbReference>
<evidence type="ECO:0000256" key="8">
    <source>
        <dbReference type="ARBA" id="ARBA00022790"/>
    </source>
</evidence>
<keyword evidence="14" id="KW-0542">Nucleomorph</keyword>
<keyword evidence="12" id="KW-0539">Nucleus</keyword>
<gene>
    <name evidence="14" type="primary">prsS13</name>
    <name evidence="14" type="ORF">CPARA_1gp119</name>
</gene>
<keyword evidence="9" id="KW-0378">Hydrolase</keyword>
<accession>F2HHI1</accession>
<dbReference type="PROSITE" id="PS50249">
    <property type="entry name" value="MPN"/>
    <property type="match status" value="1"/>
</dbReference>
<dbReference type="GO" id="GO:0000502">
    <property type="term" value="C:proteasome complex"/>
    <property type="evidence" value="ECO:0007669"/>
    <property type="project" value="UniProtKB-KW"/>
</dbReference>
<dbReference type="GO" id="GO:0046872">
    <property type="term" value="F:metal ion binding"/>
    <property type="evidence" value="ECO:0007669"/>
    <property type="project" value="UniProtKB-KW"/>
</dbReference>
<organism evidence="14 15">
    <name type="scientific">Cryptomonas paramaecium</name>
    <dbReference type="NCBI Taxonomy" id="2898"/>
    <lineage>
        <taxon>Eukaryota</taxon>
        <taxon>Cryptophyceae</taxon>
        <taxon>Cryptomonadales</taxon>
        <taxon>Cryptomonadaceae</taxon>
        <taxon>Cryptomonas</taxon>
    </lineage>
</organism>
<dbReference type="EMBL" id="CP002172">
    <property type="protein sequence ID" value="AEA38777.1"/>
    <property type="molecule type" value="Genomic_DNA"/>
</dbReference>
<proteinExistence type="inferred from homology"/>
<dbReference type="GO" id="GO:0008180">
    <property type="term" value="C:COP9 signalosome"/>
    <property type="evidence" value="ECO:0007669"/>
    <property type="project" value="UniProtKB-KW"/>
</dbReference>
<geneLocation type="nucleomorph" evidence="14"/>
<dbReference type="SMART" id="SM00232">
    <property type="entry name" value="JAB_MPN"/>
    <property type="match status" value="1"/>
</dbReference>
<comment type="similarity">
    <text evidence="3">Belongs to the peptidase M67A family. CSN5 subfamily.</text>
</comment>
<keyword evidence="14" id="KW-0647">Proteasome</keyword>
<evidence type="ECO:0000256" key="1">
    <source>
        <dbReference type="ARBA" id="ARBA00004123"/>
    </source>
</evidence>
<dbReference type="Pfam" id="PF01398">
    <property type="entry name" value="JAB"/>
    <property type="match status" value="1"/>
</dbReference>
<name>F2HHI1_9CRYP</name>
<dbReference type="InterPro" id="IPR000555">
    <property type="entry name" value="JAMM/MPN+_dom"/>
</dbReference>
<feature type="domain" description="MPN" evidence="13">
    <location>
        <begin position="34"/>
        <end position="170"/>
    </location>
</feature>
<evidence type="ECO:0000259" key="13">
    <source>
        <dbReference type="PROSITE" id="PS50249"/>
    </source>
</evidence>
<dbReference type="SUPFAM" id="SSF102712">
    <property type="entry name" value="JAB1/MPN domain"/>
    <property type="match status" value="1"/>
</dbReference>
<dbReference type="RefSeq" id="XP_003239675.1">
    <property type="nucleotide sequence ID" value="XM_003239627.1"/>
</dbReference>
<dbReference type="GeneID" id="10447014"/>
<keyword evidence="7" id="KW-0479">Metal-binding</keyword>
<dbReference type="PANTHER" id="PTHR10410">
    <property type="entry name" value="EUKARYOTIC TRANSLATION INITIATION FACTOR 3 -RELATED"/>
    <property type="match status" value="1"/>
</dbReference>
<comment type="subcellular location">
    <subcellularLocation>
        <location evidence="2">Cytoplasm</location>
    </subcellularLocation>
    <subcellularLocation>
        <location evidence="1">Nucleus</location>
    </subcellularLocation>
</comment>
<evidence type="ECO:0000256" key="2">
    <source>
        <dbReference type="ARBA" id="ARBA00004496"/>
    </source>
</evidence>
<keyword evidence="5" id="KW-0963">Cytoplasm</keyword>
<keyword evidence="8" id="KW-0736">Signalosome</keyword>
<dbReference type="GO" id="GO:0005737">
    <property type="term" value="C:cytoplasm"/>
    <property type="evidence" value="ECO:0007669"/>
    <property type="project" value="UniProtKB-SubCell"/>
</dbReference>